<sequence>MNQITANTPRTDRVLGALALELTPGSGAARDAVPQAEAGALAALVAADLAAFAPEAAALDCSLVAAHFDPVELLRPGWPLHQELWQLAAKAPRAPGGGARILAFGSHQGRLPGALSPSAEHAGGPLRLLPFVLDGDAAVAARVSARCEADLMEEGMAGAGTALAMQEAFGLRVEHARYLTVHDLCALTAMQYEHAGLAPLWPLLETALLSPARKAWLDAPPEPLLHYAGDGTVRMALFTPAAWRSRHAPAATVPEEDEEAHARLARMFGHYEARQRQFAGVLRAHGLAVEFVHCQDGARAELAAPAPR</sequence>
<evidence type="ECO:0000313" key="2">
    <source>
        <dbReference type="Proteomes" id="UP000316584"/>
    </source>
</evidence>
<organism evidence="1 2">
    <name type="scientific">Luteimonas granuli</name>
    <dbReference type="NCBI Taxonomy" id="1176533"/>
    <lineage>
        <taxon>Bacteria</taxon>
        <taxon>Pseudomonadati</taxon>
        <taxon>Pseudomonadota</taxon>
        <taxon>Gammaproteobacteria</taxon>
        <taxon>Lysobacterales</taxon>
        <taxon>Lysobacteraceae</taxon>
        <taxon>Luteimonas</taxon>
    </lineage>
</organism>
<protein>
    <submittedName>
        <fullName evidence="1">Uncharacterized protein</fullName>
    </submittedName>
</protein>
<gene>
    <name evidence="1" type="ORF">FPZ22_06855</name>
</gene>
<dbReference type="RefSeq" id="WP_144891579.1">
    <property type="nucleotide sequence ID" value="NZ_CP042218.1"/>
</dbReference>
<dbReference type="EMBL" id="CP042218">
    <property type="protein sequence ID" value="QDW66646.1"/>
    <property type="molecule type" value="Genomic_DNA"/>
</dbReference>
<dbReference type="KEGG" id="lug:FPZ22_06855"/>
<dbReference type="OrthoDB" id="6194710at2"/>
<keyword evidence="2" id="KW-1185">Reference proteome</keyword>
<dbReference type="AlphaFoldDB" id="A0A518N3Z5"/>
<proteinExistence type="predicted"/>
<accession>A0A518N3Z5</accession>
<dbReference type="Proteomes" id="UP000316584">
    <property type="component" value="Chromosome"/>
</dbReference>
<name>A0A518N3Z5_9GAMM</name>
<reference evidence="1 2" key="1">
    <citation type="submission" date="2019-07" db="EMBL/GenBank/DDBJ databases">
        <title>Full genome sequence of Luteimonas sp. Gr-4.</title>
        <authorList>
            <person name="Im W.-T."/>
        </authorList>
    </citation>
    <scope>NUCLEOTIDE SEQUENCE [LARGE SCALE GENOMIC DNA]</scope>
    <source>
        <strain evidence="1 2">Gr-4</strain>
    </source>
</reference>
<evidence type="ECO:0000313" key="1">
    <source>
        <dbReference type="EMBL" id="QDW66646.1"/>
    </source>
</evidence>